<sequence length="52" mass="5720">MPAPQEFYDSSLVRHRKGSQLSGLVELRICDPKGAQSVNTQSPITNHQSPIT</sequence>
<keyword evidence="2" id="KW-1185">Reference proteome</keyword>
<evidence type="ECO:0000313" key="2">
    <source>
        <dbReference type="Proteomes" id="UP000606776"/>
    </source>
</evidence>
<comment type="caution">
    <text evidence="1">The sequence shown here is derived from an EMBL/GenBank/DDBJ whole genome shotgun (WGS) entry which is preliminary data.</text>
</comment>
<dbReference type="Proteomes" id="UP000606776">
    <property type="component" value="Unassembled WGS sequence"/>
</dbReference>
<name>A0ABR9VA09_9CYAN</name>
<protein>
    <submittedName>
        <fullName evidence="1">Uncharacterized protein</fullName>
    </submittedName>
</protein>
<dbReference type="EMBL" id="JADEWB010000015">
    <property type="protein sequence ID" value="MBE9235336.1"/>
    <property type="molecule type" value="Genomic_DNA"/>
</dbReference>
<dbReference type="RefSeq" id="WP_162501842.1">
    <property type="nucleotide sequence ID" value="NZ_JADEWB010000015.1"/>
</dbReference>
<organism evidence="1 2">
    <name type="scientific">Sphaerospermopsis aphanizomenoides LEGE 00250</name>
    <dbReference type="NCBI Taxonomy" id="2777972"/>
    <lineage>
        <taxon>Bacteria</taxon>
        <taxon>Bacillati</taxon>
        <taxon>Cyanobacteriota</taxon>
        <taxon>Cyanophyceae</taxon>
        <taxon>Nostocales</taxon>
        <taxon>Aphanizomenonaceae</taxon>
        <taxon>Sphaerospermopsis</taxon>
        <taxon>Sphaerospermopsis aphanizomenoides</taxon>
    </lineage>
</organism>
<accession>A0ABR9VA09</accession>
<gene>
    <name evidence="1" type="ORF">IQ227_04600</name>
</gene>
<evidence type="ECO:0000313" key="1">
    <source>
        <dbReference type="EMBL" id="MBE9235336.1"/>
    </source>
</evidence>
<proteinExistence type="predicted"/>
<reference evidence="1 2" key="1">
    <citation type="submission" date="2020-10" db="EMBL/GenBank/DDBJ databases">
        <authorList>
            <person name="Castelo-Branco R."/>
            <person name="Eusebio N."/>
            <person name="Adriana R."/>
            <person name="Vieira A."/>
            <person name="Brugerolle De Fraissinette N."/>
            <person name="Rezende De Castro R."/>
            <person name="Schneider M.P."/>
            <person name="Vasconcelos V."/>
            <person name="Leao P.N."/>
        </authorList>
    </citation>
    <scope>NUCLEOTIDE SEQUENCE [LARGE SCALE GENOMIC DNA]</scope>
    <source>
        <strain evidence="1 2">LEGE 00250</strain>
    </source>
</reference>